<gene>
    <name evidence="3" type="ORF">AC812_07255</name>
</gene>
<dbReference type="STRING" id="360411.AC812_07255"/>
<reference evidence="3 4" key="1">
    <citation type="submission" date="2015-07" db="EMBL/GenBank/DDBJ databases">
        <title>Draft genome of Bellilinea caldifistulae DSM 17877.</title>
        <authorList>
            <person name="Hemp J."/>
            <person name="Ward L.M."/>
            <person name="Pace L.A."/>
            <person name="Fischer W.W."/>
        </authorList>
    </citation>
    <scope>NUCLEOTIDE SEQUENCE [LARGE SCALE GENOMIC DNA]</scope>
    <source>
        <strain evidence="3 4">GOMI-1</strain>
    </source>
</reference>
<evidence type="ECO:0000313" key="4">
    <source>
        <dbReference type="Proteomes" id="UP000050514"/>
    </source>
</evidence>
<dbReference type="Proteomes" id="UP000050514">
    <property type="component" value="Unassembled WGS sequence"/>
</dbReference>
<feature type="region of interest" description="Disordered" evidence="1">
    <location>
        <begin position="32"/>
        <end position="87"/>
    </location>
</feature>
<dbReference type="RefSeq" id="WP_061919579.1">
    <property type="nucleotide sequence ID" value="NZ_DF967971.1"/>
</dbReference>
<evidence type="ECO:0000256" key="2">
    <source>
        <dbReference type="SAM" id="Phobius"/>
    </source>
</evidence>
<proteinExistence type="predicted"/>
<organism evidence="3 4">
    <name type="scientific">Bellilinea caldifistulae</name>
    <dbReference type="NCBI Taxonomy" id="360411"/>
    <lineage>
        <taxon>Bacteria</taxon>
        <taxon>Bacillati</taxon>
        <taxon>Chloroflexota</taxon>
        <taxon>Anaerolineae</taxon>
        <taxon>Anaerolineales</taxon>
        <taxon>Anaerolineaceae</taxon>
        <taxon>Bellilinea</taxon>
    </lineage>
</organism>
<sequence length="384" mass="41747">MLNDLKFCQFCGAPLEADMKVCAGCGQPVGGSGSPMEYLQSSPETPATPSTPPASFTETAPAEPPAEETPAPPPPPPPAATFSPPPSGSGKSKFPTWLIVVLVLVVLCCCLTFVIGGIALFQFVSEGSVSEDGIVPPIVETFVPLNATEEPFVVATQPIELMETALAPLATLIPEATLAVLPTLPAQPGIGQSLTEDTLMDDFSSNLFEWAEEADDISVHGFRDGRYFIQVLQPEYFAWSFIPTDFNPTFIRFNVQVEGNASEGTFGIMCNFQDSSNYDYVEIDLDARSYQIGREQNDEFTPFTSSDWVDALYLQDDPYAVNQISVRCTPENIRLEINGNLEADINFIPAEPDGWVALYAASWDNLSPTGFTVYFDDLMATIKE</sequence>
<dbReference type="EMBL" id="LGHJ01000012">
    <property type="protein sequence ID" value="KPL76432.1"/>
    <property type="molecule type" value="Genomic_DNA"/>
</dbReference>
<keyword evidence="2" id="KW-1133">Transmembrane helix</keyword>
<evidence type="ECO:0000256" key="1">
    <source>
        <dbReference type="SAM" id="MobiDB-lite"/>
    </source>
</evidence>
<comment type="caution">
    <text evidence="3">The sequence shown here is derived from an EMBL/GenBank/DDBJ whole genome shotgun (WGS) entry which is preliminary data.</text>
</comment>
<dbReference type="Gene3D" id="2.60.120.560">
    <property type="entry name" value="Exo-inulinase, domain 1"/>
    <property type="match status" value="1"/>
</dbReference>
<evidence type="ECO:0000313" key="3">
    <source>
        <dbReference type="EMBL" id="KPL76432.1"/>
    </source>
</evidence>
<feature type="transmembrane region" description="Helical" evidence="2">
    <location>
        <begin position="97"/>
        <end position="121"/>
    </location>
</feature>
<feature type="compositionally biased region" description="Low complexity" evidence="1">
    <location>
        <begin position="41"/>
        <end position="61"/>
    </location>
</feature>
<evidence type="ECO:0008006" key="5">
    <source>
        <dbReference type="Google" id="ProtNLM"/>
    </source>
</evidence>
<keyword evidence="4" id="KW-1185">Reference proteome</keyword>
<name>A0A0P6X9P6_9CHLR</name>
<keyword evidence="2" id="KW-0812">Transmembrane</keyword>
<keyword evidence="2" id="KW-0472">Membrane</keyword>
<dbReference type="AlphaFoldDB" id="A0A0P6X9P6"/>
<feature type="compositionally biased region" description="Pro residues" evidence="1">
    <location>
        <begin position="70"/>
        <end position="87"/>
    </location>
</feature>
<accession>A0A0P6X9P6</accession>
<protein>
    <recommendedName>
        <fullName evidence="5">Zinc ribbon domain-containing protein</fullName>
    </recommendedName>
</protein>